<sequence>MWEYRMARPDEREEYIDLANYAFKIDAESLLPKMYSKDIDSSGMHMVAADEKGRLRAQVAVYPEPMQVGGFPLRVGYLGIVSVHPRARGEGHMKVLMNKWLEEAPASYDMLVLYGQRQRYEYFNFTLGGVKLKYSVGEVNARHALRDVSTEELSIRPLFEVEGAAAFAQQLNVNRPSYVQRNAQQMSDILTGLEQQPLGVLEKDKLIGYLVASKTGKEITELAMADAADIPRAVKAYLAHSGADWIAVFAPEYETELNASLSSFAENYAVETSDMYHIVDFARVLEAYLKLKHQSIGLAPGEFSAVLNGQPITARVDEKGVTVERSAKPGAVELDKKQAQTLLLTPHGRYMRMGAAAEAGAGIPAGWFPLPIFWYIADKF</sequence>
<keyword evidence="3" id="KW-1185">Reference proteome</keyword>
<name>A0A3S8ZZY6_9BACL</name>
<gene>
    <name evidence="2" type="ORF">EJC50_04540</name>
</gene>
<dbReference type="InterPro" id="IPR016181">
    <property type="entry name" value="Acyl_CoA_acyltransferase"/>
</dbReference>
<proteinExistence type="predicted"/>
<dbReference type="OrthoDB" id="9804948at2"/>
<dbReference type="GO" id="GO:0030649">
    <property type="term" value="P:aminoglycoside antibiotic catabolic process"/>
    <property type="evidence" value="ECO:0007669"/>
    <property type="project" value="TreeGrafter"/>
</dbReference>
<protein>
    <submittedName>
        <fullName evidence="2">GNAT family N-acetyltransferase</fullName>
    </submittedName>
</protein>
<accession>A0A3S8ZZY6</accession>
<dbReference type="GO" id="GO:0034069">
    <property type="term" value="F:aminoglycoside N-acetyltransferase activity"/>
    <property type="evidence" value="ECO:0007669"/>
    <property type="project" value="TreeGrafter"/>
</dbReference>
<dbReference type="SUPFAM" id="SSF55729">
    <property type="entry name" value="Acyl-CoA N-acyltransferases (Nat)"/>
    <property type="match status" value="1"/>
</dbReference>
<dbReference type="AlphaFoldDB" id="A0A3S8ZZY6"/>
<keyword evidence="2" id="KW-0808">Transferase</keyword>
<dbReference type="PANTHER" id="PTHR37817">
    <property type="entry name" value="N-ACETYLTRANSFERASE EIS"/>
    <property type="match status" value="1"/>
</dbReference>
<evidence type="ECO:0000313" key="3">
    <source>
        <dbReference type="Proteomes" id="UP000272528"/>
    </source>
</evidence>
<dbReference type="Pfam" id="PF13527">
    <property type="entry name" value="Acetyltransf_9"/>
    <property type="match status" value="1"/>
</dbReference>
<dbReference type="InterPro" id="IPR000182">
    <property type="entry name" value="GNAT_dom"/>
</dbReference>
<dbReference type="Gene3D" id="3.40.630.30">
    <property type="match status" value="1"/>
</dbReference>
<dbReference type="PANTHER" id="PTHR37817:SF1">
    <property type="entry name" value="N-ACETYLTRANSFERASE EIS"/>
    <property type="match status" value="1"/>
</dbReference>
<evidence type="ECO:0000259" key="1">
    <source>
        <dbReference type="PROSITE" id="PS51186"/>
    </source>
</evidence>
<reference evidence="3" key="1">
    <citation type="submission" date="2018-12" db="EMBL/GenBank/DDBJ databases">
        <title>Genome sequence of Peanibacillus sp.</title>
        <authorList>
            <person name="Subramani G."/>
            <person name="Srinivasan S."/>
            <person name="Kim M.K."/>
        </authorList>
    </citation>
    <scope>NUCLEOTIDE SEQUENCE [LARGE SCALE GENOMIC DNA]</scope>
    <source>
        <strain evidence="3">18JY67-1</strain>
    </source>
</reference>
<organism evidence="2 3">
    <name type="scientific">Paenibacillus albus</name>
    <dbReference type="NCBI Taxonomy" id="2495582"/>
    <lineage>
        <taxon>Bacteria</taxon>
        <taxon>Bacillati</taxon>
        <taxon>Bacillota</taxon>
        <taxon>Bacilli</taxon>
        <taxon>Bacillales</taxon>
        <taxon>Paenibacillaceae</taxon>
        <taxon>Paenibacillus</taxon>
    </lineage>
</organism>
<dbReference type="RefSeq" id="WP_126012924.1">
    <property type="nucleotide sequence ID" value="NZ_CP034437.1"/>
</dbReference>
<dbReference type="PROSITE" id="PS51186">
    <property type="entry name" value="GNAT"/>
    <property type="match status" value="1"/>
</dbReference>
<dbReference type="InterPro" id="IPR051554">
    <property type="entry name" value="Acetyltransferase_Eis"/>
</dbReference>
<dbReference type="Proteomes" id="UP000272528">
    <property type="component" value="Chromosome"/>
</dbReference>
<feature type="domain" description="N-acetyltransferase" evidence="1">
    <location>
        <begin position="2"/>
        <end position="146"/>
    </location>
</feature>
<evidence type="ECO:0000313" key="2">
    <source>
        <dbReference type="EMBL" id="AZN39016.1"/>
    </source>
</evidence>
<dbReference type="KEGG" id="palb:EJC50_04540"/>
<dbReference type="EMBL" id="CP034437">
    <property type="protein sequence ID" value="AZN39016.1"/>
    <property type="molecule type" value="Genomic_DNA"/>
</dbReference>